<gene>
    <name evidence="2" type="ORF">OW729_12405</name>
</gene>
<dbReference type="EMBL" id="JAPQFJ010000013">
    <property type="protein sequence ID" value="MCY6959411.1"/>
    <property type="molecule type" value="Genomic_DNA"/>
</dbReference>
<dbReference type="InterPro" id="IPR013560">
    <property type="entry name" value="DUF1722"/>
</dbReference>
<organism evidence="2 3">
    <name type="scientific">Clostridium brassicae</name>
    <dbReference type="NCBI Taxonomy" id="2999072"/>
    <lineage>
        <taxon>Bacteria</taxon>
        <taxon>Bacillati</taxon>
        <taxon>Bacillota</taxon>
        <taxon>Clostridia</taxon>
        <taxon>Eubacteriales</taxon>
        <taxon>Clostridiaceae</taxon>
        <taxon>Clostridium</taxon>
    </lineage>
</organism>
<comment type="caution">
    <text evidence="2">The sequence shown here is derived from an EMBL/GenBank/DDBJ whole genome shotgun (WGS) entry which is preliminary data.</text>
</comment>
<dbReference type="PANTHER" id="PTHR30087:SF0">
    <property type="entry name" value="INNER MEMBRANE PROTEIN"/>
    <property type="match status" value="1"/>
</dbReference>
<accession>A0ABT4DAS4</accession>
<keyword evidence="3" id="KW-1185">Reference proteome</keyword>
<dbReference type="PANTHER" id="PTHR30087">
    <property type="entry name" value="INNER MEMBRANE PROTEIN"/>
    <property type="match status" value="1"/>
</dbReference>
<name>A0ABT4DAS4_9CLOT</name>
<sequence length="321" mass="37325">MNGFEKPIILISRCIGFEACRYNGGIVKDSFIENMSKYVNFISVCPEIEIGMSTPRDPIRLVKKENQIRLVQPKTGKDYTKSMEKFSKEFLDNVGEIDGCILKSRSPSCGIKDVKIYNSIDKGSSSSKGKGIFGAILIDKIMGIAIEDDGRLKDFDIREHFLTKVFIMHEFRKVKQKRKINELMEFHKKNNLLFLMYNKSRLNILNNIISKGKVECIDEILNDYENTLKLIFIRNARNTSRNNLLLSVFKRFSYKVSEEERRFVLKTIEKYKEGHIPYSVPLYLIKSYAFRFNDIEIIDQSLFNPYPEELVEMRDSGKALT</sequence>
<dbReference type="Proteomes" id="UP001144612">
    <property type="component" value="Unassembled WGS sequence"/>
</dbReference>
<proteinExistence type="predicted"/>
<reference evidence="2" key="1">
    <citation type="submission" date="2022-12" db="EMBL/GenBank/DDBJ databases">
        <title>Clostridium sp. nov., isolated from industrial wastewater.</title>
        <authorList>
            <person name="Jiayan W."/>
        </authorList>
    </citation>
    <scope>NUCLEOTIDE SEQUENCE</scope>
    <source>
        <strain evidence="2">ZC22-4</strain>
    </source>
</reference>
<evidence type="ECO:0000259" key="1">
    <source>
        <dbReference type="Pfam" id="PF08349"/>
    </source>
</evidence>
<protein>
    <submittedName>
        <fullName evidence="2">DUF523 and DUF1722 domain-containing protein</fullName>
    </submittedName>
</protein>
<feature type="domain" description="DUF1722" evidence="1">
    <location>
        <begin position="192"/>
        <end position="307"/>
    </location>
</feature>
<dbReference type="RefSeq" id="WP_268061841.1">
    <property type="nucleotide sequence ID" value="NZ_JAPQFJ010000013.1"/>
</dbReference>
<dbReference type="Pfam" id="PF04463">
    <property type="entry name" value="2-thiour_desulf"/>
    <property type="match status" value="1"/>
</dbReference>
<dbReference type="Pfam" id="PF08349">
    <property type="entry name" value="DUF1722"/>
    <property type="match status" value="1"/>
</dbReference>
<dbReference type="InterPro" id="IPR007553">
    <property type="entry name" value="2-thiour_desulf"/>
</dbReference>
<evidence type="ECO:0000313" key="3">
    <source>
        <dbReference type="Proteomes" id="UP001144612"/>
    </source>
</evidence>
<evidence type="ECO:0000313" key="2">
    <source>
        <dbReference type="EMBL" id="MCY6959411.1"/>
    </source>
</evidence>